<evidence type="ECO:0000313" key="8">
    <source>
        <dbReference type="EMBL" id="KFF30744.1"/>
    </source>
</evidence>
<dbReference type="EMBL" id="ATLK01000001">
    <property type="protein sequence ID" value="KFF30744.1"/>
    <property type="molecule type" value="Genomic_DNA"/>
</dbReference>
<comment type="caution">
    <text evidence="8">The sequence shown here is derived from an EMBL/GenBank/DDBJ whole genome shotgun (WGS) entry which is preliminary data.</text>
</comment>
<feature type="transmembrane region" description="Helical" evidence="7">
    <location>
        <begin position="398"/>
        <end position="420"/>
    </location>
</feature>
<evidence type="ECO:0000256" key="6">
    <source>
        <dbReference type="SAM" id="MobiDB-lite"/>
    </source>
</evidence>
<evidence type="ECO:0000256" key="1">
    <source>
        <dbReference type="ARBA" id="ARBA00004141"/>
    </source>
</evidence>
<dbReference type="PANTHER" id="PTHR31632">
    <property type="entry name" value="IRON TRANSPORTER FTH1"/>
    <property type="match status" value="1"/>
</dbReference>
<dbReference type="GO" id="GO:0015093">
    <property type="term" value="F:ferrous iron transmembrane transporter activity"/>
    <property type="evidence" value="ECO:0007669"/>
    <property type="project" value="TreeGrafter"/>
</dbReference>
<feature type="transmembrane region" description="Helical" evidence="7">
    <location>
        <begin position="601"/>
        <end position="620"/>
    </location>
</feature>
<feature type="region of interest" description="Disordered" evidence="6">
    <location>
        <begin position="653"/>
        <end position="677"/>
    </location>
</feature>
<dbReference type="eggNOG" id="COG0672">
    <property type="taxonomic scope" value="Bacteria"/>
</dbReference>
<comment type="similarity">
    <text evidence="2">Belongs to the oxidase-dependent Fe transporter (OFeT) (TC 9.A.10.1) family.</text>
</comment>
<keyword evidence="4 7" id="KW-1133">Transmembrane helix</keyword>
<gene>
    <name evidence="8" type="ORF">BBOMB_0050</name>
</gene>
<evidence type="ECO:0000256" key="7">
    <source>
        <dbReference type="SAM" id="Phobius"/>
    </source>
</evidence>
<dbReference type="STRING" id="1341695.BBOMB_0050"/>
<keyword evidence="9" id="KW-1185">Reference proteome</keyword>
<dbReference type="Pfam" id="PF03239">
    <property type="entry name" value="FTR1"/>
    <property type="match status" value="2"/>
</dbReference>
<keyword evidence="3 7" id="KW-0812">Transmembrane</keyword>
<dbReference type="GO" id="GO:0033573">
    <property type="term" value="C:high-affinity iron permease complex"/>
    <property type="evidence" value="ECO:0007669"/>
    <property type="project" value="InterPro"/>
</dbReference>
<feature type="transmembrane region" description="Helical" evidence="7">
    <location>
        <begin position="479"/>
        <end position="497"/>
    </location>
</feature>
<feature type="transmembrane region" description="Helical" evidence="7">
    <location>
        <begin position="517"/>
        <end position="537"/>
    </location>
</feature>
<dbReference type="Proteomes" id="UP000028730">
    <property type="component" value="Unassembled WGS sequence"/>
</dbReference>
<dbReference type="PANTHER" id="PTHR31632:SF2">
    <property type="entry name" value="PLASMA MEMBRANE IRON PERMEASE"/>
    <property type="match status" value="1"/>
</dbReference>
<protein>
    <submittedName>
        <fullName evidence="8">Iron permease FTR1 family protein</fullName>
    </submittedName>
</protein>
<feature type="transmembrane region" description="Helical" evidence="7">
    <location>
        <begin position="364"/>
        <end position="386"/>
    </location>
</feature>
<evidence type="ECO:0000313" key="9">
    <source>
        <dbReference type="Proteomes" id="UP000028730"/>
    </source>
</evidence>
<feature type="transmembrane region" description="Helical" evidence="7">
    <location>
        <begin position="30"/>
        <end position="54"/>
    </location>
</feature>
<dbReference type="AlphaFoldDB" id="A0A086BP80"/>
<comment type="subcellular location">
    <subcellularLocation>
        <location evidence="1">Membrane</location>
        <topology evidence="1">Multi-pass membrane protein</topology>
    </subcellularLocation>
</comment>
<keyword evidence="5 7" id="KW-0472">Membrane</keyword>
<evidence type="ECO:0000256" key="5">
    <source>
        <dbReference type="ARBA" id="ARBA00023136"/>
    </source>
</evidence>
<name>A0A086BP80_9BIFI</name>
<feature type="transmembrane region" description="Helical" evidence="7">
    <location>
        <begin position="549"/>
        <end position="573"/>
    </location>
</feature>
<sequence length="677" mass="72400">MMRGGNRYGYDDGDGAAPCMAHGDSRGVRGACACALFGALAVLALLASVMVIAFSALPDVGFMRAGLVGTGHAVVAGPPSVEHAVVQTADVSQKTPAAPTDYDSWSAVSQDIGRQLDEALRIYGSGDSVSARAQMSQAQNVTYIASNFVSQVSATLGAERSSQQTQEFQSIESLAQTPGNDAALSSQAETLKQDLTDASASLDGAAGVAKPRDYAKELAAKRQAERRRLQKEKKTKFTGKGSRSWTDVAKEMGVILDDAVKATKAGDARKGSDKVNEAYYQYYEKLGFEKNVMNAISGSRVSLVESTFKDCRKSMIRGESIKTVQGHVNTLKTMLVEDARQLDGGAQENVGGFTRFITSSVGQAFIILVREGLEALLVVAAIIAYLAKSGNKRLVKWIYVGVLAGLLGSGLVAMLFGVLFSGNGPQQEIMEGVVALIAMVMLLYTSNWMLSKSGVDKWNDYIREKTEKTVQGISGEERLTLSGVVSLAMLSFLAVFREGAETVMFYESIYSMTQDSKGMWLGGLAAVAALVIIFVIFRLTSVRIPIRPFFVVTSVLMALLVVIFAGGGVHSLIEGNLIAGTYLQGVPTSDWLGLYPYAETITVQAFMAVVVVALYVVFAIRERSERRQEENGGDERNGGGTVQVRAGGIHKDVVGVPASGDSVFPVNGNQHNQDEKE</sequence>
<proteinExistence type="inferred from homology"/>
<evidence type="ECO:0000256" key="2">
    <source>
        <dbReference type="ARBA" id="ARBA00008333"/>
    </source>
</evidence>
<feature type="transmembrane region" description="Helical" evidence="7">
    <location>
        <begin position="432"/>
        <end position="450"/>
    </location>
</feature>
<dbReference type="OrthoDB" id="8215804at2"/>
<evidence type="ECO:0000256" key="4">
    <source>
        <dbReference type="ARBA" id="ARBA00022989"/>
    </source>
</evidence>
<reference evidence="8 9" key="1">
    <citation type="journal article" date="2014" name="Appl. Environ. Microbiol.">
        <title>Genomic encyclopedia of type strains of the genus Bifidobacterium.</title>
        <authorList>
            <person name="Milani C."/>
            <person name="Lugli G.A."/>
            <person name="Duranti S."/>
            <person name="Turroni F."/>
            <person name="Bottacini F."/>
            <person name="Mangifesta M."/>
            <person name="Sanchez B."/>
            <person name="Viappiani A."/>
            <person name="Mancabelli L."/>
            <person name="Taminiau B."/>
            <person name="Delcenserie V."/>
            <person name="Barrangou R."/>
            <person name="Margolles A."/>
            <person name="van Sinderen D."/>
            <person name="Ventura M."/>
        </authorList>
    </citation>
    <scope>NUCLEOTIDE SEQUENCE [LARGE SCALE GENOMIC DNA]</scope>
    <source>
        <strain evidence="8 9">DSM 19703</strain>
    </source>
</reference>
<dbReference type="InterPro" id="IPR004923">
    <property type="entry name" value="FTR1/Fip1/EfeU"/>
</dbReference>
<evidence type="ECO:0000256" key="3">
    <source>
        <dbReference type="ARBA" id="ARBA00022692"/>
    </source>
</evidence>
<accession>A0A086BP80</accession>
<organism evidence="8 9">
    <name type="scientific">Bifidobacterium bombi DSM 19703</name>
    <dbReference type="NCBI Taxonomy" id="1341695"/>
    <lineage>
        <taxon>Bacteria</taxon>
        <taxon>Bacillati</taxon>
        <taxon>Actinomycetota</taxon>
        <taxon>Actinomycetes</taxon>
        <taxon>Bifidobacteriales</taxon>
        <taxon>Bifidobacteriaceae</taxon>
        <taxon>Bifidobacterium</taxon>
    </lineage>
</organism>